<evidence type="ECO:0000313" key="7">
    <source>
        <dbReference type="Proteomes" id="UP001220962"/>
    </source>
</evidence>
<evidence type="ECO:0000259" key="4">
    <source>
        <dbReference type="SMART" id="SM00646"/>
    </source>
</evidence>
<proteinExistence type="predicted"/>
<evidence type="ECO:0000313" key="5">
    <source>
        <dbReference type="EMBL" id="WDH84114.1"/>
    </source>
</evidence>
<feature type="region of interest" description="Disordered" evidence="2">
    <location>
        <begin position="141"/>
        <end position="166"/>
    </location>
</feature>
<dbReference type="Proteomes" id="UP001220962">
    <property type="component" value="Chromosome"/>
</dbReference>
<sequence>MKRILLFMLFFVGLWVLPGLSHAEDGQASIYLNDKKLGGSDSSKIEIINKSVMIPIRMVAEEMGYTVGWEQKTGTVTIQQNGTVIKMVINDKNALVDNQSVVLDNAPGIKSKTTLVPLRFVGEQFGLHVSWDNQTKTASLKQITGSGGGSQPPAGSGNAGQGEEGNIDQGLAQISGISFSENRLLVATSSTVTPRVFTMSGPDRIVVDLPNTEFAANFGNDLNAQASGSIQVTDYPMVSQIRYALFSTDPSTVRIVMDMNETTGYKVTQEGTSLLIVDLNHDTNLPDPVIPETPLPETPGTGTGNNTGSGKKIVVLDAGHGAHDGGAVGITGKLEKDFTLSLSLKIEALLQNNPNIEVIMTRDGDTYPELVERAKIANNANADIFISVHANSVAGSPSASGTETYYKKSEDKALADIIHKHMSKATGLKDRKVKSANLSVLRNTDMPAALLEVGFLSNKAEEATLFNEDFQDRVAKSIVDGIKEYLKL</sequence>
<dbReference type="AlphaFoldDB" id="A0AAX3N4R1"/>
<evidence type="ECO:0000256" key="1">
    <source>
        <dbReference type="ARBA" id="ARBA00022801"/>
    </source>
</evidence>
<dbReference type="RefSeq" id="WP_047910064.1">
    <property type="nucleotide sequence ID" value="NZ_CP118101.1"/>
</dbReference>
<dbReference type="InterPro" id="IPR050695">
    <property type="entry name" value="N-acetylmuramoyl_amidase_3"/>
</dbReference>
<dbReference type="Pfam" id="PF07833">
    <property type="entry name" value="Cu_amine_oxidN1"/>
    <property type="match status" value="1"/>
</dbReference>
<feature type="chain" id="PRO_5043500505" evidence="3">
    <location>
        <begin position="24"/>
        <end position="488"/>
    </location>
</feature>
<keyword evidence="3" id="KW-0732">Signal</keyword>
<dbReference type="Pfam" id="PF01520">
    <property type="entry name" value="Amidase_3"/>
    <property type="match status" value="1"/>
</dbReference>
<dbReference type="InterPro" id="IPR021731">
    <property type="entry name" value="AMIN_dom"/>
</dbReference>
<dbReference type="InterPro" id="IPR012854">
    <property type="entry name" value="Cu_amine_oxidase-like_N"/>
</dbReference>
<evidence type="ECO:0000256" key="2">
    <source>
        <dbReference type="SAM" id="MobiDB-lite"/>
    </source>
</evidence>
<dbReference type="EMBL" id="CP118108">
    <property type="protein sequence ID" value="WDI03754.1"/>
    <property type="molecule type" value="Genomic_DNA"/>
</dbReference>
<protein>
    <submittedName>
        <fullName evidence="5">N-acetylmuramoyl-L-alanine amidase family protein</fullName>
    </submittedName>
</protein>
<dbReference type="EMBL" id="CP118101">
    <property type="protein sequence ID" value="WDH84114.1"/>
    <property type="molecule type" value="Genomic_DNA"/>
</dbReference>
<evidence type="ECO:0000313" key="8">
    <source>
        <dbReference type="Proteomes" id="UP001221519"/>
    </source>
</evidence>
<gene>
    <name evidence="5" type="ORF">PUW23_07835</name>
    <name evidence="6" type="ORF">PUW25_07310</name>
</gene>
<dbReference type="InterPro" id="IPR036582">
    <property type="entry name" value="Mao_N_sf"/>
</dbReference>
<keyword evidence="1" id="KW-0378">Hydrolase</keyword>
<dbReference type="SUPFAM" id="SSF55383">
    <property type="entry name" value="Copper amine oxidase, domain N"/>
    <property type="match status" value="1"/>
</dbReference>
<dbReference type="Gene3D" id="2.60.40.3500">
    <property type="match status" value="1"/>
</dbReference>
<evidence type="ECO:0000256" key="3">
    <source>
        <dbReference type="SAM" id="SignalP"/>
    </source>
</evidence>
<dbReference type="CDD" id="cd02696">
    <property type="entry name" value="MurNAc-LAA"/>
    <property type="match status" value="1"/>
</dbReference>
<dbReference type="Proteomes" id="UP001221519">
    <property type="component" value="Chromosome"/>
</dbReference>
<name>A0AAX3N4R1_9BACL</name>
<dbReference type="InterPro" id="IPR002508">
    <property type="entry name" value="MurNAc-LAA_cat"/>
</dbReference>
<dbReference type="Gene3D" id="3.30.457.10">
    <property type="entry name" value="Copper amine oxidase-like, N-terminal domain"/>
    <property type="match status" value="1"/>
</dbReference>
<dbReference type="GO" id="GO:0008745">
    <property type="term" value="F:N-acetylmuramoyl-L-alanine amidase activity"/>
    <property type="evidence" value="ECO:0007669"/>
    <property type="project" value="InterPro"/>
</dbReference>
<dbReference type="SMART" id="SM00646">
    <property type="entry name" value="Ami_3"/>
    <property type="match status" value="1"/>
</dbReference>
<reference evidence="5 8" key="1">
    <citation type="submission" date="2023-02" db="EMBL/GenBank/DDBJ databases">
        <title>Pathogen: clinical or host-associated sample.</title>
        <authorList>
            <person name="Hergert J."/>
            <person name="Casey R."/>
            <person name="Wagner J."/>
            <person name="Young E.L."/>
            <person name="Oakeson K.F."/>
        </authorList>
    </citation>
    <scope>NUCLEOTIDE SEQUENCE</scope>
    <source>
        <strain evidence="6 8">2022CK-00829</strain>
        <strain evidence="5">2022CK-00830</strain>
    </source>
</reference>
<organism evidence="5 7">
    <name type="scientific">Paenibacillus urinalis</name>
    <dbReference type="NCBI Taxonomy" id="521520"/>
    <lineage>
        <taxon>Bacteria</taxon>
        <taxon>Bacillati</taxon>
        <taxon>Bacillota</taxon>
        <taxon>Bacilli</taxon>
        <taxon>Bacillales</taxon>
        <taxon>Paenibacillaceae</taxon>
        <taxon>Paenibacillus</taxon>
    </lineage>
</organism>
<feature type="signal peptide" evidence="3">
    <location>
        <begin position="1"/>
        <end position="23"/>
    </location>
</feature>
<keyword evidence="8" id="KW-1185">Reference proteome</keyword>
<dbReference type="SUPFAM" id="SSF53187">
    <property type="entry name" value="Zn-dependent exopeptidases"/>
    <property type="match status" value="1"/>
</dbReference>
<evidence type="ECO:0000313" key="6">
    <source>
        <dbReference type="EMBL" id="WDI03754.1"/>
    </source>
</evidence>
<dbReference type="PANTHER" id="PTHR30404:SF0">
    <property type="entry name" value="N-ACETYLMURAMOYL-L-ALANINE AMIDASE AMIC"/>
    <property type="match status" value="1"/>
</dbReference>
<dbReference type="PANTHER" id="PTHR30404">
    <property type="entry name" value="N-ACETYLMURAMOYL-L-ALANINE AMIDASE"/>
    <property type="match status" value="1"/>
</dbReference>
<feature type="domain" description="MurNAc-LAA" evidence="4">
    <location>
        <begin position="374"/>
        <end position="483"/>
    </location>
</feature>
<dbReference type="Gene3D" id="3.40.630.40">
    <property type="entry name" value="Zn-dependent exopeptidases"/>
    <property type="match status" value="1"/>
</dbReference>
<accession>A0AAX3N4R1</accession>
<dbReference type="GO" id="GO:0009253">
    <property type="term" value="P:peptidoglycan catabolic process"/>
    <property type="evidence" value="ECO:0007669"/>
    <property type="project" value="InterPro"/>
</dbReference>
<dbReference type="Pfam" id="PF11741">
    <property type="entry name" value="AMIN"/>
    <property type="match status" value="1"/>
</dbReference>
<dbReference type="GO" id="GO:0030288">
    <property type="term" value="C:outer membrane-bounded periplasmic space"/>
    <property type="evidence" value="ECO:0007669"/>
    <property type="project" value="TreeGrafter"/>
</dbReference>